<protein>
    <submittedName>
        <fullName evidence="4">Glucosamine-fructose-6-phosphate aminotransferase</fullName>
    </submittedName>
</protein>
<evidence type="ECO:0000259" key="3">
    <source>
        <dbReference type="PROSITE" id="PS51464"/>
    </source>
</evidence>
<dbReference type="InterPro" id="IPR001347">
    <property type="entry name" value="SIS_dom"/>
</dbReference>
<dbReference type="InterPro" id="IPR046348">
    <property type="entry name" value="SIS_dom_sf"/>
</dbReference>
<dbReference type="PROSITE" id="PS51464">
    <property type="entry name" value="SIS"/>
    <property type="match status" value="2"/>
</dbReference>
<keyword evidence="1 4" id="KW-0032">Aminotransferase</keyword>
<dbReference type="InterPro" id="IPR035490">
    <property type="entry name" value="GlmS/FrlB_SIS"/>
</dbReference>
<evidence type="ECO:0000313" key="5">
    <source>
        <dbReference type="EMBL" id="CDX63510.1"/>
    </source>
</evidence>
<keyword evidence="4" id="KW-0808">Transferase</keyword>
<accession>A0A090DHN0</accession>
<evidence type="ECO:0000313" key="4">
    <source>
        <dbReference type="EMBL" id="CDX13212.1"/>
    </source>
</evidence>
<evidence type="ECO:0000313" key="7">
    <source>
        <dbReference type="Proteomes" id="UP000182888"/>
    </source>
</evidence>
<evidence type="ECO:0000256" key="2">
    <source>
        <dbReference type="ARBA" id="ARBA00022737"/>
    </source>
</evidence>
<gene>
    <name evidence="5" type="ORF">MPL1032_90045</name>
    <name evidence="4" type="ORF">MPLDJ20_10087</name>
</gene>
<dbReference type="SUPFAM" id="SSF53697">
    <property type="entry name" value="SIS domain"/>
    <property type="match status" value="1"/>
</dbReference>
<reference evidence="5" key="1">
    <citation type="submission" date="2014-08" db="EMBL/GenBank/DDBJ databases">
        <title>DNA barcoding of Bradysia (Diptera: Sciaridae) for detection of the immature stages on agricultural crops.</title>
        <authorList>
            <person name="Shin S."/>
            <person name="Jung S."/>
            <person name="Heller K."/>
            <person name="Menzel F."/>
            <person name="Hong T.-K."/>
            <person name="Lee H."/>
            <person name="Lee S."/>
        </authorList>
    </citation>
    <scope>NUCLEOTIDE SEQUENCE</scope>
</reference>
<feature type="domain" description="SIS" evidence="3">
    <location>
        <begin position="198"/>
        <end position="334"/>
    </location>
</feature>
<reference evidence="4 6" key="2">
    <citation type="submission" date="2014-08" db="EMBL/GenBank/DDBJ databases">
        <authorList>
            <person name="Moulin Lionel"/>
        </authorList>
    </citation>
    <scope>NUCLEOTIDE SEQUENCE [LARGE SCALE GENOMIC DNA]</scope>
</reference>
<keyword evidence="2" id="KW-0677">Repeat</keyword>
<dbReference type="InterPro" id="IPR035466">
    <property type="entry name" value="GlmS/AgaS_SIS"/>
</dbReference>
<organism evidence="4 6">
    <name type="scientific">Mesorhizobium plurifarium</name>
    <dbReference type="NCBI Taxonomy" id="69974"/>
    <lineage>
        <taxon>Bacteria</taxon>
        <taxon>Pseudomonadati</taxon>
        <taxon>Pseudomonadota</taxon>
        <taxon>Alphaproteobacteria</taxon>
        <taxon>Hyphomicrobiales</taxon>
        <taxon>Phyllobacteriaceae</taxon>
        <taxon>Mesorhizobium</taxon>
    </lineage>
</organism>
<dbReference type="Pfam" id="PF01380">
    <property type="entry name" value="SIS"/>
    <property type="match status" value="2"/>
</dbReference>
<dbReference type="GO" id="GO:0097367">
    <property type="term" value="F:carbohydrate derivative binding"/>
    <property type="evidence" value="ECO:0007669"/>
    <property type="project" value="InterPro"/>
</dbReference>
<dbReference type="PANTHER" id="PTHR10937">
    <property type="entry name" value="GLUCOSAMINE--FRUCTOSE-6-PHOSPHATE AMINOTRANSFERASE, ISOMERIZING"/>
    <property type="match status" value="1"/>
</dbReference>
<name>A0A090DHN0_MESPL</name>
<evidence type="ECO:0000313" key="6">
    <source>
        <dbReference type="Proteomes" id="UP000046373"/>
    </source>
</evidence>
<dbReference type="GO" id="GO:1901135">
    <property type="term" value="P:carbohydrate derivative metabolic process"/>
    <property type="evidence" value="ECO:0007669"/>
    <property type="project" value="InterPro"/>
</dbReference>
<dbReference type="GO" id="GO:0008483">
    <property type="term" value="F:transaminase activity"/>
    <property type="evidence" value="ECO:0007669"/>
    <property type="project" value="UniProtKB-KW"/>
</dbReference>
<reference evidence="7" key="3">
    <citation type="submission" date="2014-08" db="EMBL/GenBank/DDBJ databases">
        <authorList>
            <person name="Edwards T."/>
        </authorList>
    </citation>
    <scope>NUCLEOTIDE SEQUENCE [LARGE SCALE GENOMIC DNA]</scope>
</reference>
<proteinExistence type="predicted"/>
<dbReference type="EMBL" id="CCND01000052">
    <property type="protein sequence ID" value="CDX63510.1"/>
    <property type="molecule type" value="Genomic_DNA"/>
</dbReference>
<evidence type="ECO:0000256" key="1">
    <source>
        <dbReference type="ARBA" id="ARBA00022576"/>
    </source>
</evidence>
<dbReference type="CDD" id="cd05009">
    <property type="entry name" value="SIS_GlmS_GlmD_2"/>
    <property type="match status" value="1"/>
</dbReference>
<dbReference type="PANTHER" id="PTHR10937:SF8">
    <property type="entry name" value="AMINOTRANSFERASE-RELATED"/>
    <property type="match status" value="1"/>
</dbReference>
<dbReference type="CDD" id="cd05008">
    <property type="entry name" value="SIS_GlmS_GlmD_1"/>
    <property type="match status" value="1"/>
</dbReference>
<dbReference type="Proteomes" id="UP000046373">
    <property type="component" value="Unassembled WGS sequence"/>
</dbReference>
<dbReference type="EMBL" id="CCNB01000001">
    <property type="protein sequence ID" value="CDX13212.1"/>
    <property type="molecule type" value="Genomic_DNA"/>
</dbReference>
<sequence length="344" mass="35421">MSANTTTHMRREIDEIPEAAARLLDGSASALAEAGRGLRERDPQFVVTVARGSSDHAATFMKYAVELTAGLAVASVGPSIASIYGAKLRLRGSACLAVSQSGKSPDIVAMAETARAGGALTVAITNTADSPLARASDYAIDILAGPERSVAATKTFVNSAVAGLALMAHATDDQALLKALAGLPGHFEKAIACDWMALAGALENPQSLFILGRGPSFAIASEAALKFKETCAMHAEAYSAAEVMHGPLALVGPGFPVLALAARDASEPSVAEAADGLTAKGAAAFITSDKAKAARLLPHVATGHPLTDPLPLIVSFYGFVEAFARHRGLDPDTPRNLRKVTETV</sequence>
<feature type="domain" description="SIS" evidence="3">
    <location>
        <begin position="34"/>
        <end position="186"/>
    </location>
</feature>
<dbReference type="Gene3D" id="3.40.50.10490">
    <property type="entry name" value="Glucose-6-phosphate isomerase like protein, domain 1"/>
    <property type="match status" value="2"/>
</dbReference>
<dbReference type="AlphaFoldDB" id="A0A090DHN0"/>
<dbReference type="Proteomes" id="UP000182888">
    <property type="component" value="Unassembled WGS sequence"/>
</dbReference>